<evidence type="ECO:0000313" key="1">
    <source>
        <dbReference type="EMBL" id="NGY62694.1"/>
    </source>
</evidence>
<organism evidence="1 2">
    <name type="scientific">Lentzea alba</name>
    <dbReference type="NCBI Taxonomy" id="2714351"/>
    <lineage>
        <taxon>Bacteria</taxon>
        <taxon>Bacillati</taxon>
        <taxon>Actinomycetota</taxon>
        <taxon>Actinomycetes</taxon>
        <taxon>Pseudonocardiales</taxon>
        <taxon>Pseudonocardiaceae</taxon>
        <taxon>Lentzea</taxon>
    </lineage>
</organism>
<proteinExistence type="predicted"/>
<comment type="caution">
    <text evidence="1">The sequence shown here is derived from an EMBL/GenBank/DDBJ whole genome shotgun (WGS) entry which is preliminary data.</text>
</comment>
<name>A0A7C9VRK1_9PSEU</name>
<dbReference type="RefSeq" id="WP_166050415.1">
    <property type="nucleotide sequence ID" value="NZ_JAAMPJ010000008.1"/>
</dbReference>
<protein>
    <submittedName>
        <fullName evidence="1">Uncharacterized protein</fullName>
    </submittedName>
</protein>
<dbReference type="EMBL" id="JAAMPJ010000008">
    <property type="protein sequence ID" value="NGY62694.1"/>
    <property type="molecule type" value="Genomic_DNA"/>
</dbReference>
<accession>A0A7C9VRK1</accession>
<sequence length="248" mass="28589">MRYFAITTPFDQDPDDPPVIARERIDDDGTVHEERYDGTWVRSSAIDSVRSNRKDGKLTRLTEETAARLAARWRPRPDRSGYYACLDKAAPSLGKPSMVLRLEDDGGIGGSRYNSNGDWHVVNVWTTLREYELVAIDDATRERLIEHIDNRGAFSRPDDVKYRYWAIVWNEATEDVLEASALLRSWGGKDGTTFEERLHPDVNRWRRSIMLYEIRFGHRSDDAVEITEEVARRLQEKLVGQVGFEPTT</sequence>
<keyword evidence="2" id="KW-1185">Reference proteome</keyword>
<gene>
    <name evidence="1" type="ORF">G7043_27630</name>
</gene>
<dbReference type="AlphaFoldDB" id="A0A7C9VRK1"/>
<reference evidence="1 2" key="1">
    <citation type="submission" date="2020-03" db="EMBL/GenBank/DDBJ databases">
        <title>Isolation and identification of active actinomycetes.</title>
        <authorList>
            <person name="Sun X."/>
        </authorList>
    </citation>
    <scope>NUCLEOTIDE SEQUENCE [LARGE SCALE GENOMIC DNA]</scope>
    <source>
        <strain evidence="1 2">NEAU-D13</strain>
    </source>
</reference>
<evidence type="ECO:0000313" key="2">
    <source>
        <dbReference type="Proteomes" id="UP000481360"/>
    </source>
</evidence>
<dbReference type="Proteomes" id="UP000481360">
    <property type="component" value="Unassembled WGS sequence"/>
</dbReference>